<name>A0A834R9S6_SARSC</name>
<evidence type="ECO:0000256" key="11">
    <source>
        <dbReference type="SAM" id="MobiDB-lite"/>
    </source>
</evidence>
<feature type="transmembrane region" description="Helical" evidence="12">
    <location>
        <begin position="352"/>
        <end position="372"/>
    </location>
</feature>
<evidence type="ECO:0000256" key="3">
    <source>
        <dbReference type="ARBA" id="ARBA00009045"/>
    </source>
</evidence>
<evidence type="ECO:0000256" key="12">
    <source>
        <dbReference type="SAM" id="Phobius"/>
    </source>
</evidence>
<evidence type="ECO:0000256" key="8">
    <source>
        <dbReference type="ARBA" id="ARBA00022825"/>
    </source>
</evidence>
<keyword evidence="10 12" id="KW-0472">Membrane</keyword>
<keyword evidence="9 12" id="KW-1133">Transmembrane helix</keyword>
<evidence type="ECO:0000256" key="9">
    <source>
        <dbReference type="ARBA" id="ARBA00022989"/>
    </source>
</evidence>
<evidence type="ECO:0000313" key="15">
    <source>
        <dbReference type="EnsemblMetazoa" id="KAF7492470.1"/>
    </source>
</evidence>
<dbReference type="EMBL" id="WVUK01000056">
    <property type="protein sequence ID" value="KAF7492470.1"/>
    <property type="molecule type" value="Genomic_DNA"/>
</dbReference>
<reference evidence="15" key="3">
    <citation type="submission" date="2022-06" db="UniProtKB">
        <authorList>
            <consortium name="EnsemblMetazoa"/>
        </authorList>
    </citation>
    <scope>IDENTIFICATION</scope>
</reference>
<dbReference type="EnsemblMetazoa" id="SSS_5530s_mrna">
    <property type="protein sequence ID" value="KAF7492470.1"/>
    <property type="gene ID" value="SSS_5530"/>
</dbReference>
<evidence type="ECO:0000256" key="6">
    <source>
        <dbReference type="ARBA" id="ARBA00022692"/>
    </source>
</evidence>
<dbReference type="Pfam" id="PF01694">
    <property type="entry name" value="Rhomboid"/>
    <property type="match status" value="1"/>
</dbReference>
<feature type="transmembrane region" description="Helical" evidence="12">
    <location>
        <begin position="243"/>
        <end position="261"/>
    </location>
</feature>
<keyword evidence="16" id="KW-1185">Reference proteome</keyword>
<comment type="subcellular location">
    <subcellularLocation>
        <location evidence="2">Membrane</location>
        <topology evidence="2">Multi-pass membrane protein</topology>
    </subcellularLocation>
</comment>
<dbReference type="InterPro" id="IPR035952">
    <property type="entry name" value="Rhomboid-like_sf"/>
</dbReference>
<evidence type="ECO:0000313" key="14">
    <source>
        <dbReference type="EMBL" id="KAF7492470.1"/>
    </source>
</evidence>
<dbReference type="FunFam" id="1.20.1540.10:FF:000007">
    <property type="entry name" value="Rhomboid like 2"/>
    <property type="match status" value="1"/>
</dbReference>
<evidence type="ECO:0000256" key="5">
    <source>
        <dbReference type="ARBA" id="ARBA00022670"/>
    </source>
</evidence>
<dbReference type="Proteomes" id="UP000070412">
    <property type="component" value="Unassembled WGS sequence"/>
</dbReference>
<gene>
    <name evidence="14" type="ORF">SSS_5530</name>
</gene>
<dbReference type="GO" id="GO:0004252">
    <property type="term" value="F:serine-type endopeptidase activity"/>
    <property type="evidence" value="ECO:0007669"/>
    <property type="project" value="InterPro"/>
</dbReference>
<feature type="transmembrane region" description="Helical" evidence="12">
    <location>
        <begin position="292"/>
        <end position="317"/>
    </location>
</feature>
<comment type="catalytic activity">
    <reaction evidence="1">
        <text>Cleaves type-1 transmembrane domains using a catalytic dyad composed of serine and histidine that are contributed by different transmembrane domains.</text>
        <dbReference type="EC" id="3.4.21.105"/>
    </reaction>
</comment>
<evidence type="ECO:0000256" key="1">
    <source>
        <dbReference type="ARBA" id="ARBA00000156"/>
    </source>
</evidence>
<feature type="domain" description="Peptidase S54 rhomboid" evidence="13">
    <location>
        <begin position="287"/>
        <end position="432"/>
    </location>
</feature>
<evidence type="ECO:0000256" key="2">
    <source>
        <dbReference type="ARBA" id="ARBA00004141"/>
    </source>
</evidence>
<dbReference type="Gene3D" id="1.20.1540.10">
    <property type="entry name" value="Rhomboid-like"/>
    <property type="match status" value="1"/>
</dbReference>
<dbReference type="PANTHER" id="PTHR45840">
    <property type="entry name" value="RHOMBOID-RELATED PROTEIN"/>
    <property type="match status" value="1"/>
</dbReference>
<dbReference type="EC" id="3.4.21.105" evidence="4"/>
<evidence type="ECO:0000259" key="13">
    <source>
        <dbReference type="Pfam" id="PF01694"/>
    </source>
</evidence>
<evidence type="ECO:0000256" key="10">
    <source>
        <dbReference type="ARBA" id="ARBA00023136"/>
    </source>
</evidence>
<organism evidence="14">
    <name type="scientific">Sarcoptes scabiei</name>
    <name type="common">Itch mite</name>
    <name type="synonym">Acarus scabiei</name>
    <dbReference type="NCBI Taxonomy" id="52283"/>
    <lineage>
        <taxon>Eukaryota</taxon>
        <taxon>Metazoa</taxon>
        <taxon>Ecdysozoa</taxon>
        <taxon>Arthropoda</taxon>
        <taxon>Chelicerata</taxon>
        <taxon>Arachnida</taxon>
        <taxon>Acari</taxon>
        <taxon>Acariformes</taxon>
        <taxon>Sarcoptiformes</taxon>
        <taxon>Astigmata</taxon>
        <taxon>Psoroptidia</taxon>
        <taxon>Sarcoptoidea</taxon>
        <taxon>Sarcoptidae</taxon>
        <taxon>Sarcoptinae</taxon>
        <taxon>Sarcoptes</taxon>
    </lineage>
</organism>
<comment type="similarity">
    <text evidence="3">Belongs to the peptidase S54 family.</text>
</comment>
<keyword evidence="8" id="KW-0720">Serine protease</keyword>
<feature type="transmembrane region" description="Helical" evidence="12">
    <location>
        <begin position="384"/>
        <end position="401"/>
    </location>
</feature>
<proteinExistence type="inferred from homology"/>
<evidence type="ECO:0000313" key="16">
    <source>
        <dbReference type="Proteomes" id="UP000070412"/>
    </source>
</evidence>
<evidence type="ECO:0000256" key="7">
    <source>
        <dbReference type="ARBA" id="ARBA00022801"/>
    </source>
</evidence>
<protein>
    <recommendedName>
        <fullName evidence="4">rhomboid protease</fullName>
        <ecNumber evidence="4">3.4.21.105</ecNumber>
    </recommendedName>
</protein>
<dbReference type="InterPro" id="IPR022764">
    <property type="entry name" value="Peptidase_S54_rhomboid_dom"/>
</dbReference>
<keyword evidence="7" id="KW-0378">Hydrolase</keyword>
<evidence type="ECO:0000256" key="4">
    <source>
        <dbReference type="ARBA" id="ARBA00013039"/>
    </source>
</evidence>
<dbReference type="AlphaFoldDB" id="A0A834R9S6"/>
<reference evidence="14" key="2">
    <citation type="submission" date="2020-01" db="EMBL/GenBank/DDBJ databases">
        <authorList>
            <person name="Korhonen P.K.K."/>
            <person name="Guangxu M.G."/>
            <person name="Wang T.W."/>
            <person name="Stroehlein A.J.S."/>
            <person name="Young N.D."/>
            <person name="Ang C.-S.A."/>
            <person name="Fernando D.W.F."/>
            <person name="Lu H.L."/>
            <person name="Taylor S.T."/>
            <person name="Ehtesham M.E.M."/>
            <person name="Najaraj S.H.N."/>
            <person name="Harsha G.H.G."/>
            <person name="Madugundu A.M."/>
            <person name="Renuse S.R."/>
            <person name="Holt D.H."/>
            <person name="Pandey A.P."/>
            <person name="Papenfuss A.P."/>
            <person name="Gasser R.B.G."/>
            <person name="Fischer K.F."/>
        </authorList>
    </citation>
    <scope>NUCLEOTIDE SEQUENCE</scope>
    <source>
        <strain evidence="14">SSS_KF_BRIS2020</strain>
    </source>
</reference>
<dbReference type="OrthoDB" id="418595at2759"/>
<feature type="transmembrane region" description="Helical" evidence="12">
    <location>
        <begin position="443"/>
        <end position="464"/>
    </location>
</feature>
<accession>A0A834R9S6</accession>
<keyword evidence="5" id="KW-0645">Protease</keyword>
<sequence length="465" mass="52048">MSTSNSLHNNFVSVSSSDLYRSHTPHLHHHHRHHDDLINRHRNQNLQKMFPPIIDQYSPTNNFQQQPATTAPLNDAINQFDLENFSPLNGIDNNSISLPIYSYPNGFLPPLPIVNNTAIQTATTTPTSSSNNPSSASASSTNGSRSNSNEIQIFPMISSTHSYSPIGSIYSNYQNPHHHHHYHNHNGSSIPEPTILVSKDGNEKRPLPKVFNKMIRTVARHFLDDDGDRKYYSNMYSCMPPPFFILTITLIELIFFIYYAVVNPHSVTSSGPIPTDSIFIYRSDRKDEIWRFFLYMVLHAGWLHLIFNLSVQLLVGLPLEMVHGSGRIGIIYMSGVLAGSLATSVFDSNVYLVGASGGVYALLAAHLSNVLLNYNQLDLGMMRVFGVFLIASVDVSMAIYQRYLSNYEGSVSYSAHLAGALSGLTIGLLVLKNFEQKLHEQLIWWVALGIYTACVTLALMFNIFK</sequence>
<dbReference type="GO" id="GO:0006508">
    <property type="term" value="P:proteolysis"/>
    <property type="evidence" value="ECO:0007669"/>
    <property type="project" value="UniProtKB-KW"/>
</dbReference>
<feature type="region of interest" description="Disordered" evidence="11">
    <location>
        <begin position="123"/>
        <end position="148"/>
    </location>
</feature>
<dbReference type="SUPFAM" id="SSF144091">
    <property type="entry name" value="Rhomboid-like"/>
    <property type="match status" value="1"/>
</dbReference>
<dbReference type="InterPro" id="IPR051739">
    <property type="entry name" value="Rhomboid_IM_Serine_Proteases"/>
</dbReference>
<dbReference type="GO" id="GO:0016020">
    <property type="term" value="C:membrane"/>
    <property type="evidence" value="ECO:0007669"/>
    <property type="project" value="UniProtKB-SubCell"/>
</dbReference>
<keyword evidence="6 12" id="KW-0812">Transmembrane</keyword>
<reference evidence="16" key="1">
    <citation type="journal article" date="2020" name="PLoS Negl. Trop. Dis.">
        <title>High-quality nuclear genome for Sarcoptes scabiei-A critical resource for a neglected parasite.</title>
        <authorList>
            <person name="Korhonen P.K."/>
            <person name="Gasser R.B."/>
            <person name="Ma G."/>
            <person name="Wang T."/>
            <person name="Stroehlein A.J."/>
            <person name="Young N.D."/>
            <person name="Ang C.S."/>
            <person name="Fernando D.D."/>
            <person name="Lu H.C."/>
            <person name="Taylor S."/>
            <person name="Reynolds S.L."/>
            <person name="Mofiz E."/>
            <person name="Najaraj S.H."/>
            <person name="Gowda H."/>
            <person name="Madugundu A."/>
            <person name="Renuse S."/>
            <person name="Holt D."/>
            <person name="Pandey A."/>
            <person name="Papenfuss A.T."/>
            <person name="Fischer K."/>
        </authorList>
    </citation>
    <scope>NUCLEOTIDE SEQUENCE [LARGE SCALE GENOMIC DNA]</scope>
</reference>
<dbReference type="PANTHER" id="PTHR45840:SF2">
    <property type="entry name" value="PROTEIN RHOMBOID-RELATED"/>
    <property type="match status" value="1"/>
</dbReference>
<feature type="transmembrane region" description="Helical" evidence="12">
    <location>
        <begin position="329"/>
        <end position="346"/>
    </location>
</feature>
<feature type="transmembrane region" description="Helical" evidence="12">
    <location>
        <begin position="413"/>
        <end position="431"/>
    </location>
</feature>